<dbReference type="Proteomes" id="UP000007881">
    <property type="component" value="Chromosome"/>
</dbReference>
<dbReference type="HOGENOM" id="CLU_2156002_0_0_0"/>
<accession>I0IG36</accession>
<protein>
    <submittedName>
        <fullName evidence="2">Uncharacterized protein</fullName>
    </submittedName>
</protein>
<evidence type="ECO:0000313" key="2">
    <source>
        <dbReference type="EMBL" id="BAM04224.1"/>
    </source>
</evidence>
<organism evidence="2 3">
    <name type="scientific">Phycisphaera mikurensis (strain NBRC 102666 / KCTC 22515 / FYK2301M01)</name>
    <dbReference type="NCBI Taxonomy" id="1142394"/>
    <lineage>
        <taxon>Bacteria</taxon>
        <taxon>Pseudomonadati</taxon>
        <taxon>Planctomycetota</taxon>
        <taxon>Phycisphaerae</taxon>
        <taxon>Phycisphaerales</taxon>
        <taxon>Phycisphaeraceae</taxon>
        <taxon>Phycisphaera</taxon>
    </lineage>
</organism>
<gene>
    <name evidence="2" type="ordered locus">PSMK_20650</name>
</gene>
<keyword evidence="3" id="KW-1185">Reference proteome</keyword>
<evidence type="ECO:0000313" key="3">
    <source>
        <dbReference type="Proteomes" id="UP000007881"/>
    </source>
</evidence>
<dbReference type="RefSeq" id="WP_014437442.1">
    <property type="nucleotide sequence ID" value="NC_017080.1"/>
</dbReference>
<dbReference type="EMBL" id="AP012338">
    <property type="protein sequence ID" value="BAM04224.1"/>
    <property type="molecule type" value="Genomic_DNA"/>
</dbReference>
<feature type="compositionally biased region" description="Basic and acidic residues" evidence="1">
    <location>
        <begin position="40"/>
        <end position="51"/>
    </location>
</feature>
<name>I0IG36_PHYMF</name>
<reference evidence="2 3" key="1">
    <citation type="submission" date="2012-02" db="EMBL/GenBank/DDBJ databases">
        <title>Complete genome sequence of Phycisphaera mikurensis NBRC 102666.</title>
        <authorList>
            <person name="Ankai A."/>
            <person name="Hosoyama A."/>
            <person name="Terui Y."/>
            <person name="Sekine M."/>
            <person name="Fukai R."/>
            <person name="Kato Y."/>
            <person name="Nakamura S."/>
            <person name="Yamada-Narita S."/>
            <person name="Kawakoshi A."/>
            <person name="Fukunaga Y."/>
            <person name="Yamazaki S."/>
            <person name="Fujita N."/>
        </authorList>
    </citation>
    <scope>NUCLEOTIDE SEQUENCE [LARGE SCALE GENOMIC DNA]</scope>
    <source>
        <strain evidence="3">NBRC 102666 / KCTC 22515 / FYK2301M01</strain>
    </source>
</reference>
<evidence type="ECO:0000256" key="1">
    <source>
        <dbReference type="SAM" id="MobiDB-lite"/>
    </source>
</evidence>
<sequence length="111" mass="11973">MADLAPADLTPGKRVHVKVTSTPTNASATKTLVRLLSKDPDVKRRNAKMADNRLANPKFSPRGGRWRVWESREPKKALVHGVVGEEATFVAGPGELADLGSVRKFVSVDAA</sequence>
<dbReference type="KEGG" id="phm:PSMK_20650"/>
<proteinExistence type="predicted"/>
<dbReference type="AlphaFoldDB" id="I0IG36"/>
<feature type="region of interest" description="Disordered" evidence="1">
    <location>
        <begin position="40"/>
        <end position="65"/>
    </location>
</feature>
<dbReference type="STRING" id="1142394.PSMK_20650"/>